<dbReference type="Proteomes" id="UP001057753">
    <property type="component" value="Unassembled WGS sequence"/>
</dbReference>
<organism evidence="1 2">
    <name type="scientific">Salipaludibacillus agaradhaerens</name>
    <name type="common">Bacillus agaradhaerens</name>
    <dbReference type="NCBI Taxonomy" id="76935"/>
    <lineage>
        <taxon>Bacteria</taxon>
        <taxon>Bacillati</taxon>
        <taxon>Bacillota</taxon>
        <taxon>Bacilli</taxon>
        <taxon>Bacillales</taxon>
        <taxon>Bacillaceae</taxon>
    </lineage>
</organism>
<gene>
    <name evidence="1" type="ORF">HXA33_06190</name>
</gene>
<dbReference type="AlphaFoldDB" id="A0A9Q4B0I5"/>
<keyword evidence="2" id="KW-1185">Reference proteome</keyword>
<dbReference type="RefSeq" id="WP_257820805.1">
    <property type="nucleotide sequence ID" value="NZ_JABXYM010000001.1"/>
</dbReference>
<name>A0A9Q4B0I5_SALAG</name>
<proteinExistence type="predicted"/>
<dbReference type="EMBL" id="JABXYM010000001">
    <property type="protein sequence ID" value="MCR6096133.1"/>
    <property type="molecule type" value="Genomic_DNA"/>
</dbReference>
<protein>
    <submittedName>
        <fullName evidence="1">Uncharacterized protein</fullName>
    </submittedName>
</protein>
<evidence type="ECO:0000313" key="2">
    <source>
        <dbReference type="Proteomes" id="UP001057753"/>
    </source>
</evidence>
<sequence>MACSIKYQAALFINEIDDKQFLSSIMRYAKTILLLTSSKDVNSKLEKMNFQVLYIDLEGEIDNDIVGKVESEKFIIYETRYIECGLIVDILKSCTRSPIFVIKKNKRFIPTIYHQKLGASFVIYTKDMTKLSFLIE</sequence>
<evidence type="ECO:0000313" key="1">
    <source>
        <dbReference type="EMBL" id="MCR6096133.1"/>
    </source>
</evidence>
<reference evidence="1" key="1">
    <citation type="submission" date="2020-06" db="EMBL/GenBank/DDBJ databases">
        <title>Insight into the genomes of haloalkaliphilic bacilli from Kenyan soda lakes.</title>
        <authorList>
            <person name="Mwirichia R."/>
            <person name="Villamizar G.C."/>
            <person name="Poehlein A."/>
            <person name="Mugweru J."/>
            <person name="Kipnyargis A."/>
            <person name="Kiplimo D."/>
            <person name="Orwa P."/>
            <person name="Daniel R."/>
        </authorList>
    </citation>
    <scope>NUCLEOTIDE SEQUENCE</scope>
    <source>
        <strain evidence="1">B1096_S55</strain>
    </source>
</reference>
<comment type="caution">
    <text evidence="1">The sequence shown here is derived from an EMBL/GenBank/DDBJ whole genome shotgun (WGS) entry which is preliminary data.</text>
</comment>
<accession>A0A9Q4B0I5</accession>